<evidence type="ECO:0000313" key="1">
    <source>
        <dbReference type="EMBL" id="CAG7786479.1"/>
    </source>
</evidence>
<comment type="caution">
    <text evidence="1">The sequence shown here is derived from an EMBL/GenBank/DDBJ whole genome shotgun (WGS) entry which is preliminary data.</text>
</comment>
<evidence type="ECO:0000313" key="2">
    <source>
        <dbReference type="Proteomes" id="UP000708208"/>
    </source>
</evidence>
<dbReference type="AlphaFoldDB" id="A0A8J2PHV2"/>
<name>A0A8J2PHV2_9HEXA</name>
<dbReference type="Proteomes" id="UP000708208">
    <property type="component" value="Unassembled WGS sequence"/>
</dbReference>
<protein>
    <submittedName>
        <fullName evidence="1">Uncharacterized protein</fullName>
    </submittedName>
</protein>
<gene>
    <name evidence="1" type="ORF">AFUS01_LOCUS25046</name>
</gene>
<proteinExistence type="predicted"/>
<reference evidence="1" key="1">
    <citation type="submission" date="2021-06" db="EMBL/GenBank/DDBJ databases">
        <authorList>
            <person name="Hodson N. C."/>
            <person name="Mongue J. A."/>
            <person name="Jaron S. K."/>
        </authorList>
    </citation>
    <scope>NUCLEOTIDE SEQUENCE</scope>
</reference>
<accession>A0A8J2PHV2</accession>
<keyword evidence="2" id="KW-1185">Reference proteome</keyword>
<sequence length="89" mass="10093">MADLDFGSNEHFNENPIMEISFKRRKKSPKNDCWLGQHLLSHILFCGISDTWDPQLNSVTGVLELGPYILGGKESFVVVFVPCIESTYM</sequence>
<organism evidence="1 2">
    <name type="scientific">Allacma fusca</name>
    <dbReference type="NCBI Taxonomy" id="39272"/>
    <lineage>
        <taxon>Eukaryota</taxon>
        <taxon>Metazoa</taxon>
        <taxon>Ecdysozoa</taxon>
        <taxon>Arthropoda</taxon>
        <taxon>Hexapoda</taxon>
        <taxon>Collembola</taxon>
        <taxon>Symphypleona</taxon>
        <taxon>Sminthuridae</taxon>
        <taxon>Allacma</taxon>
    </lineage>
</organism>
<dbReference type="EMBL" id="CAJVCH010318988">
    <property type="protein sequence ID" value="CAG7786479.1"/>
    <property type="molecule type" value="Genomic_DNA"/>
</dbReference>